<name>A0A3P9LYG5_ORYLA</name>
<sequence length="64" mass="7354">MEFFFCKKLSNNKDLKHIPVILVRSFDGVEVPVDLAESEDDMKKMTVQEFKDKIQRLPGNPGTV</sequence>
<reference evidence="1" key="4">
    <citation type="submission" date="2025-09" db="UniProtKB">
        <authorList>
            <consortium name="Ensembl"/>
        </authorList>
    </citation>
    <scope>IDENTIFICATION</scope>
    <source>
        <strain evidence="1">HNI</strain>
    </source>
</reference>
<accession>A0A3P9LYG5</accession>
<proteinExistence type="predicted"/>
<reference evidence="1 2" key="2">
    <citation type="submission" date="2017-04" db="EMBL/GenBank/DDBJ databases">
        <title>CpG methylation of centromeres and impact of large insertions on vertebrate speciation.</title>
        <authorList>
            <person name="Ichikawa K."/>
            <person name="Yoshimura J."/>
            <person name="Morishita S."/>
        </authorList>
    </citation>
    <scope>NUCLEOTIDE SEQUENCE</scope>
    <source>
        <strain evidence="1 2">HNI</strain>
    </source>
</reference>
<reference key="1">
    <citation type="journal article" date="2007" name="Nature">
        <title>The medaka draft genome and insights into vertebrate genome evolution.</title>
        <authorList>
            <person name="Kasahara M."/>
            <person name="Naruse K."/>
            <person name="Sasaki S."/>
            <person name="Nakatani Y."/>
            <person name="Qu W."/>
            <person name="Ahsan B."/>
            <person name="Yamada T."/>
            <person name="Nagayasu Y."/>
            <person name="Doi K."/>
            <person name="Kasai Y."/>
            <person name="Jindo T."/>
            <person name="Kobayashi D."/>
            <person name="Shimada A."/>
            <person name="Toyoda A."/>
            <person name="Kuroki Y."/>
            <person name="Fujiyama A."/>
            <person name="Sasaki T."/>
            <person name="Shimizu A."/>
            <person name="Asakawa S."/>
            <person name="Shimizu N."/>
            <person name="Hashimoto S."/>
            <person name="Yang J."/>
            <person name="Lee Y."/>
            <person name="Matsushima K."/>
            <person name="Sugano S."/>
            <person name="Sakaizumi M."/>
            <person name="Narita T."/>
            <person name="Ohishi K."/>
            <person name="Haga S."/>
            <person name="Ohta F."/>
            <person name="Nomoto H."/>
            <person name="Nogata K."/>
            <person name="Morishita T."/>
            <person name="Endo T."/>
            <person name="Shin-I T."/>
            <person name="Takeda H."/>
            <person name="Morishita S."/>
            <person name="Kohara Y."/>
        </authorList>
    </citation>
    <scope>NUCLEOTIDE SEQUENCE [LARGE SCALE GENOMIC DNA]</scope>
    <source>
        <strain>Hd-rR</strain>
    </source>
</reference>
<dbReference type="AlphaFoldDB" id="A0A3P9LYG5"/>
<evidence type="ECO:0000313" key="2">
    <source>
        <dbReference type="Proteomes" id="UP000265180"/>
    </source>
</evidence>
<organism evidence="1 2">
    <name type="scientific">Oryzias latipes</name>
    <name type="common">Japanese rice fish</name>
    <name type="synonym">Japanese killifish</name>
    <dbReference type="NCBI Taxonomy" id="8090"/>
    <lineage>
        <taxon>Eukaryota</taxon>
        <taxon>Metazoa</taxon>
        <taxon>Chordata</taxon>
        <taxon>Craniata</taxon>
        <taxon>Vertebrata</taxon>
        <taxon>Euteleostomi</taxon>
        <taxon>Actinopterygii</taxon>
        <taxon>Neopterygii</taxon>
        <taxon>Teleostei</taxon>
        <taxon>Neoteleostei</taxon>
        <taxon>Acanthomorphata</taxon>
        <taxon>Ovalentaria</taxon>
        <taxon>Atherinomorphae</taxon>
        <taxon>Beloniformes</taxon>
        <taxon>Adrianichthyidae</taxon>
        <taxon>Oryziinae</taxon>
        <taxon>Oryzias</taxon>
    </lineage>
</organism>
<dbReference type="Ensembl" id="ENSORLT00020003542.1">
    <property type="protein sequence ID" value="ENSORLP00020025788.1"/>
    <property type="gene ID" value="ENSORLG00020007933.1"/>
</dbReference>
<evidence type="ECO:0000313" key="1">
    <source>
        <dbReference type="Ensembl" id="ENSORLP00020025788.1"/>
    </source>
</evidence>
<reference evidence="1" key="3">
    <citation type="submission" date="2025-08" db="UniProtKB">
        <authorList>
            <consortium name="Ensembl"/>
        </authorList>
    </citation>
    <scope>IDENTIFICATION</scope>
    <source>
        <strain evidence="1">HNI</strain>
    </source>
</reference>
<protein>
    <submittedName>
        <fullName evidence="1">Uncharacterized protein</fullName>
    </submittedName>
</protein>
<dbReference type="Proteomes" id="UP000265180">
    <property type="component" value="Chromosome 18"/>
</dbReference>